<dbReference type="InterPro" id="IPR050406">
    <property type="entry name" value="FGGY_Carb_Kinase"/>
</dbReference>
<dbReference type="InterPro" id="IPR018484">
    <property type="entry name" value="FGGY_N"/>
</dbReference>
<dbReference type="SUPFAM" id="SSF53067">
    <property type="entry name" value="Actin-like ATPase domain"/>
    <property type="match status" value="2"/>
</dbReference>
<reference evidence="9 10" key="1">
    <citation type="submission" date="2016-10" db="EMBL/GenBank/DDBJ databases">
        <authorList>
            <person name="de Groot N.N."/>
        </authorList>
    </citation>
    <scope>NUCLEOTIDE SEQUENCE [LARGE SCALE GENOMIC DNA]</scope>
    <source>
        <strain evidence="9 10">GAS232</strain>
    </source>
</reference>
<dbReference type="Pfam" id="PF02782">
    <property type="entry name" value="FGGY_C"/>
    <property type="match status" value="1"/>
</dbReference>
<accession>A0A1G7Q6P8</accession>
<dbReference type="RefSeq" id="WP_083346519.1">
    <property type="nucleotide sequence ID" value="NZ_LT629690.1"/>
</dbReference>
<evidence type="ECO:0000256" key="2">
    <source>
        <dbReference type="ARBA" id="ARBA00022679"/>
    </source>
</evidence>
<keyword evidence="3" id="KW-0547">Nucleotide-binding</keyword>
<evidence type="ECO:0000256" key="6">
    <source>
        <dbReference type="ARBA" id="ARBA00023308"/>
    </source>
</evidence>
<gene>
    <name evidence="9" type="ORF">SAMN05444167_3774</name>
</gene>
<dbReference type="Proteomes" id="UP000182427">
    <property type="component" value="Chromosome I"/>
</dbReference>
<evidence type="ECO:0000256" key="1">
    <source>
        <dbReference type="ARBA" id="ARBA00009156"/>
    </source>
</evidence>
<dbReference type="InterPro" id="IPR013449">
    <property type="entry name" value="Rhamnulokinase"/>
</dbReference>
<evidence type="ECO:0000313" key="10">
    <source>
        <dbReference type="Proteomes" id="UP000182427"/>
    </source>
</evidence>
<dbReference type="Gene3D" id="3.30.420.40">
    <property type="match status" value="2"/>
</dbReference>
<dbReference type="PANTHER" id="PTHR43095">
    <property type="entry name" value="SUGAR KINASE"/>
    <property type="match status" value="1"/>
</dbReference>
<comment type="similarity">
    <text evidence="1">Belongs to the FGGY kinase family.</text>
</comment>
<evidence type="ECO:0000259" key="7">
    <source>
        <dbReference type="Pfam" id="PF00370"/>
    </source>
</evidence>
<feature type="domain" description="Carbohydrate kinase FGGY C-terminal" evidence="8">
    <location>
        <begin position="256"/>
        <end position="451"/>
    </location>
</feature>
<dbReference type="GO" id="GO:0005524">
    <property type="term" value="F:ATP binding"/>
    <property type="evidence" value="ECO:0007669"/>
    <property type="project" value="UniProtKB-KW"/>
</dbReference>
<keyword evidence="2" id="KW-0808">Transferase</keyword>
<evidence type="ECO:0000313" key="9">
    <source>
        <dbReference type="EMBL" id="SDF94267.1"/>
    </source>
</evidence>
<keyword evidence="10" id="KW-1185">Reference proteome</keyword>
<dbReference type="OrthoDB" id="9761504at2"/>
<dbReference type="Pfam" id="PF00370">
    <property type="entry name" value="FGGY_N"/>
    <property type="match status" value="1"/>
</dbReference>
<organism evidence="9 10">
    <name type="scientific">Terriglobus roseus</name>
    <dbReference type="NCBI Taxonomy" id="392734"/>
    <lineage>
        <taxon>Bacteria</taxon>
        <taxon>Pseudomonadati</taxon>
        <taxon>Acidobacteriota</taxon>
        <taxon>Terriglobia</taxon>
        <taxon>Terriglobales</taxon>
        <taxon>Acidobacteriaceae</taxon>
        <taxon>Terriglobus</taxon>
    </lineage>
</organism>
<dbReference type="GO" id="GO:0008993">
    <property type="term" value="F:rhamnulokinase activity"/>
    <property type="evidence" value="ECO:0007669"/>
    <property type="project" value="InterPro"/>
</dbReference>
<proteinExistence type="inferred from homology"/>
<evidence type="ECO:0000256" key="3">
    <source>
        <dbReference type="ARBA" id="ARBA00022741"/>
    </source>
</evidence>
<dbReference type="InterPro" id="IPR043129">
    <property type="entry name" value="ATPase_NBD"/>
</dbReference>
<feature type="domain" description="Carbohydrate kinase FGGY N-terminal" evidence="7">
    <location>
        <begin position="10"/>
        <end position="246"/>
    </location>
</feature>
<evidence type="ECO:0000256" key="5">
    <source>
        <dbReference type="ARBA" id="ARBA00022840"/>
    </source>
</evidence>
<dbReference type="CDD" id="cd07771">
    <property type="entry name" value="ASKHA_NBD_FGGY_RhaB-like"/>
    <property type="match status" value="1"/>
</dbReference>
<dbReference type="InterPro" id="IPR018485">
    <property type="entry name" value="FGGY_C"/>
</dbReference>
<sequence>MTPTDTRALVAIDLGAESCRVSLLRWTANGPQSTLVHRFLNNAMETSEGLRWNLTQIEAGLDEGLKKCAEIATEGIRSIAVDGWAVDYARLDESGAAIGDPYCYRDVRNIASEGAVHEILPASQMRVLTAIGIMRINTLYQLYADKMAGLPQTRWLHLPEYILHRLGGRAVSEYTNATHTQLIDLHRGEWATGIFEKLDLDPEMASPIVPPGTIVGKLAGPLALVPAFRDTQLIAPCCHDTASAIAGIPDAAEDWAYISSGTWSLVGTLLHEPNNSQPARDENLTNFGGAGGRILFHKNVNGMWLLRNCLDAWREAGRDWTFEELLPLAEALGRPQYLINVDAPDLLLPGDMPARINRQLEENGRPTLSPYPEDAPGMTALILHSLAFRYAEVLDAIASITGKKLKKVYIVGGGSRNEVLNRLTAQATGLEVVRGAVESSTLGNFAVQMAALENSADAQSIAEWAATLRTAF</sequence>
<keyword evidence="6" id="KW-0684">Rhamnose metabolism</keyword>
<name>A0A1G7Q6P8_9BACT</name>
<dbReference type="GO" id="GO:0019301">
    <property type="term" value="P:rhamnose catabolic process"/>
    <property type="evidence" value="ECO:0007669"/>
    <property type="project" value="InterPro"/>
</dbReference>
<keyword evidence="5" id="KW-0067">ATP-binding</keyword>
<evidence type="ECO:0000259" key="8">
    <source>
        <dbReference type="Pfam" id="PF02782"/>
    </source>
</evidence>
<evidence type="ECO:0000256" key="4">
    <source>
        <dbReference type="ARBA" id="ARBA00022777"/>
    </source>
</evidence>
<dbReference type="AlphaFoldDB" id="A0A1G7Q6P8"/>
<dbReference type="EMBL" id="LT629690">
    <property type="protein sequence ID" value="SDF94267.1"/>
    <property type="molecule type" value="Genomic_DNA"/>
</dbReference>
<keyword evidence="4 9" id="KW-0418">Kinase</keyword>
<protein>
    <submittedName>
        <fullName evidence="9">Rhamnulokinase</fullName>
    </submittedName>
</protein>